<dbReference type="SMART" id="SM00409">
    <property type="entry name" value="IG"/>
    <property type="match status" value="2"/>
</dbReference>
<feature type="signal peptide" evidence="6">
    <location>
        <begin position="1"/>
        <end position="20"/>
    </location>
</feature>
<reference evidence="8 9" key="1">
    <citation type="submission" date="2020-06" db="EMBL/GenBank/DDBJ databases">
        <authorList>
            <person name="Li R."/>
            <person name="Bekaert M."/>
        </authorList>
    </citation>
    <scope>NUCLEOTIDE SEQUENCE [LARGE SCALE GENOMIC DNA]</scope>
    <source>
        <strain evidence="9">wild</strain>
    </source>
</reference>
<keyword evidence="9" id="KW-1185">Reference proteome</keyword>
<dbReference type="PANTHER" id="PTHR11640:SF31">
    <property type="entry name" value="IRREGULAR CHIASM C-ROUGHEST PROTEIN-RELATED"/>
    <property type="match status" value="1"/>
</dbReference>
<gene>
    <name evidence="8" type="ORF">MCOR_44936</name>
</gene>
<dbReference type="GO" id="GO:0050839">
    <property type="term" value="F:cell adhesion molecule binding"/>
    <property type="evidence" value="ECO:0007669"/>
    <property type="project" value="TreeGrafter"/>
</dbReference>
<keyword evidence="2" id="KW-0472">Membrane</keyword>
<keyword evidence="4" id="KW-0325">Glycoprotein</keyword>
<sequence length="253" mass="28059">MSFAYLFAIFAVNSITKVFAIYAVKGSTGQLVCPYTSTNSLRWSFKSTTASSYTSYTSNDRISPNLPPELIQRLSVTGNHAIGEYHLKISNIQESDQGIYQCIDFTVQSYTQDLIVIVGPTNITIENVTPNSRIPGIEGQDMTIKCTATGGQPAPDIKLIILGSPYTGKQSVQHTFKPLGTNDGSNVTCLAGYQEINSYPLSTSANIHLMRKYTTSIAGHEAIEDMYRHLTIFAYIHLKFMKIYVLRIMQDTK</sequence>
<dbReference type="GO" id="GO:0005911">
    <property type="term" value="C:cell-cell junction"/>
    <property type="evidence" value="ECO:0007669"/>
    <property type="project" value="TreeGrafter"/>
</dbReference>
<dbReference type="InterPro" id="IPR013783">
    <property type="entry name" value="Ig-like_fold"/>
</dbReference>
<feature type="chain" id="PRO_5026677227" description="Immunoglobulin domain-containing protein" evidence="6">
    <location>
        <begin position="21"/>
        <end position="253"/>
    </location>
</feature>
<evidence type="ECO:0000313" key="8">
    <source>
        <dbReference type="EMBL" id="CAC5411897.1"/>
    </source>
</evidence>
<dbReference type="EMBL" id="CACVKT020007930">
    <property type="protein sequence ID" value="CAC5411897.1"/>
    <property type="molecule type" value="Genomic_DNA"/>
</dbReference>
<evidence type="ECO:0000256" key="1">
    <source>
        <dbReference type="ARBA" id="ARBA00004479"/>
    </source>
</evidence>
<dbReference type="Pfam" id="PF07686">
    <property type="entry name" value="V-set"/>
    <property type="match status" value="1"/>
</dbReference>
<accession>A0A6J8DVY7</accession>
<evidence type="ECO:0000313" key="9">
    <source>
        <dbReference type="Proteomes" id="UP000507470"/>
    </source>
</evidence>
<feature type="domain" description="Immunoglobulin" evidence="7">
    <location>
        <begin position="18"/>
        <end position="126"/>
    </location>
</feature>
<keyword evidence="5" id="KW-0393">Immunoglobulin domain</keyword>
<dbReference type="OrthoDB" id="10006996at2759"/>
<evidence type="ECO:0000256" key="3">
    <source>
        <dbReference type="ARBA" id="ARBA00023157"/>
    </source>
</evidence>
<name>A0A6J8DVY7_MYTCO</name>
<dbReference type="Gene3D" id="2.60.40.10">
    <property type="entry name" value="Immunoglobulins"/>
    <property type="match status" value="2"/>
</dbReference>
<keyword evidence="6" id="KW-0732">Signal</keyword>
<comment type="subcellular location">
    <subcellularLocation>
        <location evidence="1">Membrane</location>
        <topology evidence="1">Single-pass type I membrane protein</topology>
    </subcellularLocation>
</comment>
<dbReference type="Proteomes" id="UP000507470">
    <property type="component" value="Unassembled WGS sequence"/>
</dbReference>
<dbReference type="InterPro" id="IPR003599">
    <property type="entry name" value="Ig_sub"/>
</dbReference>
<evidence type="ECO:0000259" key="7">
    <source>
        <dbReference type="SMART" id="SM00409"/>
    </source>
</evidence>
<evidence type="ECO:0000256" key="4">
    <source>
        <dbReference type="ARBA" id="ARBA00023180"/>
    </source>
</evidence>
<keyword evidence="3" id="KW-1015">Disulfide bond</keyword>
<dbReference type="InterPro" id="IPR036179">
    <property type="entry name" value="Ig-like_dom_sf"/>
</dbReference>
<organism evidence="8 9">
    <name type="scientific">Mytilus coruscus</name>
    <name type="common">Sea mussel</name>
    <dbReference type="NCBI Taxonomy" id="42192"/>
    <lineage>
        <taxon>Eukaryota</taxon>
        <taxon>Metazoa</taxon>
        <taxon>Spiralia</taxon>
        <taxon>Lophotrochozoa</taxon>
        <taxon>Mollusca</taxon>
        <taxon>Bivalvia</taxon>
        <taxon>Autobranchia</taxon>
        <taxon>Pteriomorphia</taxon>
        <taxon>Mytilida</taxon>
        <taxon>Mytiloidea</taxon>
        <taxon>Mytilidae</taxon>
        <taxon>Mytilinae</taxon>
        <taxon>Mytilus</taxon>
    </lineage>
</organism>
<protein>
    <recommendedName>
        <fullName evidence="7">Immunoglobulin domain-containing protein</fullName>
    </recommendedName>
</protein>
<evidence type="ECO:0000256" key="5">
    <source>
        <dbReference type="ARBA" id="ARBA00023319"/>
    </source>
</evidence>
<evidence type="ECO:0000256" key="6">
    <source>
        <dbReference type="SAM" id="SignalP"/>
    </source>
</evidence>
<feature type="domain" description="Immunoglobulin" evidence="7">
    <location>
        <begin position="131"/>
        <end position="212"/>
    </location>
</feature>
<dbReference type="GO" id="GO:0005886">
    <property type="term" value="C:plasma membrane"/>
    <property type="evidence" value="ECO:0007669"/>
    <property type="project" value="TreeGrafter"/>
</dbReference>
<proteinExistence type="predicted"/>
<dbReference type="SUPFAM" id="SSF48726">
    <property type="entry name" value="Immunoglobulin"/>
    <property type="match status" value="2"/>
</dbReference>
<dbReference type="InterPro" id="IPR051275">
    <property type="entry name" value="Cell_adhesion_signaling"/>
</dbReference>
<dbReference type="InterPro" id="IPR013106">
    <property type="entry name" value="Ig_V-set"/>
</dbReference>
<dbReference type="PANTHER" id="PTHR11640">
    <property type="entry name" value="NEPHRIN"/>
    <property type="match status" value="1"/>
</dbReference>
<evidence type="ECO:0000256" key="2">
    <source>
        <dbReference type="ARBA" id="ARBA00023136"/>
    </source>
</evidence>
<dbReference type="GO" id="GO:0098609">
    <property type="term" value="P:cell-cell adhesion"/>
    <property type="evidence" value="ECO:0007669"/>
    <property type="project" value="TreeGrafter"/>
</dbReference>
<dbReference type="AlphaFoldDB" id="A0A6J8DVY7"/>